<evidence type="ECO:0000259" key="1">
    <source>
        <dbReference type="Pfam" id="PF00561"/>
    </source>
</evidence>
<gene>
    <name evidence="2" type="ORF">AB5I84_01450</name>
</gene>
<organism evidence="2 3">
    <name type="scientific">Isoalcanivorax beigongshangi</name>
    <dbReference type="NCBI Taxonomy" id="3238810"/>
    <lineage>
        <taxon>Bacteria</taxon>
        <taxon>Pseudomonadati</taxon>
        <taxon>Pseudomonadota</taxon>
        <taxon>Gammaproteobacteria</taxon>
        <taxon>Oceanospirillales</taxon>
        <taxon>Alcanivoracaceae</taxon>
        <taxon>Isoalcanivorax</taxon>
    </lineage>
</organism>
<dbReference type="InterPro" id="IPR029058">
    <property type="entry name" value="AB_hydrolase_fold"/>
</dbReference>
<dbReference type="PRINTS" id="PR00412">
    <property type="entry name" value="EPOXHYDRLASE"/>
</dbReference>
<dbReference type="InterPro" id="IPR000073">
    <property type="entry name" value="AB_hydrolase_1"/>
</dbReference>
<dbReference type="SUPFAM" id="SSF53474">
    <property type="entry name" value="alpha/beta-Hydrolases"/>
    <property type="match status" value="1"/>
</dbReference>
<evidence type="ECO:0000313" key="2">
    <source>
        <dbReference type="EMBL" id="MEY1660810.1"/>
    </source>
</evidence>
<dbReference type="GO" id="GO:0016787">
    <property type="term" value="F:hydrolase activity"/>
    <property type="evidence" value="ECO:0007669"/>
    <property type="project" value="UniProtKB-KW"/>
</dbReference>
<evidence type="ECO:0000313" key="3">
    <source>
        <dbReference type="Proteomes" id="UP001562065"/>
    </source>
</evidence>
<proteinExistence type="predicted"/>
<accession>A0ABV4AGM8</accession>
<keyword evidence="3" id="KW-1185">Reference proteome</keyword>
<dbReference type="Proteomes" id="UP001562065">
    <property type="component" value="Unassembled WGS sequence"/>
</dbReference>
<comment type="caution">
    <text evidence="2">The sequence shown here is derived from an EMBL/GenBank/DDBJ whole genome shotgun (WGS) entry which is preliminary data.</text>
</comment>
<keyword evidence="2" id="KW-0378">Hydrolase</keyword>
<dbReference type="Pfam" id="PF00561">
    <property type="entry name" value="Abhydrolase_1"/>
    <property type="match status" value="1"/>
</dbReference>
<dbReference type="InterPro" id="IPR050266">
    <property type="entry name" value="AB_hydrolase_sf"/>
</dbReference>
<dbReference type="Gene3D" id="3.40.50.1820">
    <property type="entry name" value="alpha/beta hydrolase"/>
    <property type="match status" value="1"/>
</dbReference>
<name>A0ABV4AGM8_9GAMM</name>
<sequence>MTTQRHRIQSGSISLQAYTWGDPTATPLVLVHGYPDNHLAWVPVAERLSDSFYVIAYDVRGAGESDRPKGRKAYQISVLVEDLEAVVDTLIPGQQFHLAGHDWGSIQSWESVTTAPMKDRILSYTTVSGPSLDHMGYWVRSHLSDSASRVSALKQLMSSWYITAFQLPLIPELMWKAVVGRNWKHFLSKVEGVKEPHANPYQTVDGRDGVWLYRSNFAPRLLRPAPRYADCPVQLIVPLKDAYAGVYLFDELHEWVPELYRRDVDAGHWLMLSDPDWLAAAIRDFIDAVERGDQQESLRSLRVA</sequence>
<reference evidence="2 3" key="1">
    <citation type="submission" date="2024-07" db="EMBL/GenBank/DDBJ databases">
        <authorList>
            <person name="Ren Q."/>
        </authorList>
    </citation>
    <scope>NUCLEOTIDE SEQUENCE [LARGE SCALE GENOMIC DNA]</scope>
    <source>
        <strain evidence="2 3">REN37</strain>
    </source>
</reference>
<dbReference type="PANTHER" id="PTHR43798">
    <property type="entry name" value="MONOACYLGLYCEROL LIPASE"/>
    <property type="match status" value="1"/>
</dbReference>
<dbReference type="PANTHER" id="PTHR43798:SF33">
    <property type="entry name" value="HYDROLASE, PUTATIVE (AFU_ORTHOLOGUE AFUA_2G14860)-RELATED"/>
    <property type="match status" value="1"/>
</dbReference>
<dbReference type="InterPro" id="IPR000639">
    <property type="entry name" value="Epox_hydrolase-like"/>
</dbReference>
<feature type="domain" description="AB hydrolase-1" evidence="1">
    <location>
        <begin position="27"/>
        <end position="131"/>
    </location>
</feature>
<protein>
    <submittedName>
        <fullName evidence="2">Alpha/beta fold hydrolase</fullName>
    </submittedName>
</protein>
<dbReference type="RefSeq" id="WP_369454052.1">
    <property type="nucleotide sequence ID" value="NZ_JBGCUO010000001.1"/>
</dbReference>
<dbReference type="EMBL" id="JBGCUO010000001">
    <property type="protein sequence ID" value="MEY1660810.1"/>
    <property type="molecule type" value="Genomic_DNA"/>
</dbReference>